<evidence type="ECO:0000256" key="1">
    <source>
        <dbReference type="SAM" id="MobiDB-lite"/>
    </source>
</evidence>
<protein>
    <submittedName>
        <fullName evidence="2">Uncharacterized protein</fullName>
    </submittedName>
</protein>
<accession>A0A4Y2A3D8</accession>
<evidence type="ECO:0000313" key="2">
    <source>
        <dbReference type="EMBL" id="GBL74200.1"/>
    </source>
</evidence>
<sequence length="171" mass="18796">MSKQVQLDCIIDAEQRLLVALYGGKDDDTLNGLRFQLFTKSLVKVNFNLTSQPPTLEAVRQHCLRADSNVVGSSDESAELGLANCQTWSGSNCQYQRSSSTVAFNGHILKIQLKDVDPLAAAENRKFKYSSICANCKGNSCSNAPPKTNEQMSQLSEEDKDPNDAEETAQF</sequence>
<gene>
    <name evidence="2" type="ORF">AVEN_231076_1</name>
</gene>
<name>A0A4Y2A3D8_ARAVE</name>
<proteinExistence type="predicted"/>
<dbReference type="AlphaFoldDB" id="A0A4Y2A3D8"/>
<keyword evidence="3" id="KW-1185">Reference proteome</keyword>
<comment type="caution">
    <text evidence="2">The sequence shown here is derived from an EMBL/GenBank/DDBJ whole genome shotgun (WGS) entry which is preliminary data.</text>
</comment>
<dbReference type="EMBL" id="BGPR01000004">
    <property type="protein sequence ID" value="GBL74200.1"/>
    <property type="molecule type" value="Genomic_DNA"/>
</dbReference>
<organism evidence="2 3">
    <name type="scientific">Araneus ventricosus</name>
    <name type="common">Orbweaver spider</name>
    <name type="synonym">Epeira ventricosa</name>
    <dbReference type="NCBI Taxonomy" id="182803"/>
    <lineage>
        <taxon>Eukaryota</taxon>
        <taxon>Metazoa</taxon>
        <taxon>Ecdysozoa</taxon>
        <taxon>Arthropoda</taxon>
        <taxon>Chelicerata</taxon>
        <taxon>Arachnida</taxon>
        <taxon>Araneae</taxon>
        <taxon>Araneomorphae</taxon>
        <taxon>Entelegynae</taxon>
        <taxon>Araneoidea</taxon>
        <taxon>Araneidae</taxon>
        <taxon>Araneus</taxon>
    </lineage>
</organism>
<reference evidence="2 3" key="1">
    <citation type="journal article" date="2019" name="Sci. Rep.">
        <title>Orb-weaving spider Araneus ventricosus genome elucidates the spidroin gene catalogue.</title>
        <authorList>
            <person name="Kono N."/>
            <person name="Nakamura H."/>
            <person name="Ohtoshi R."/>
            <person name="Moran D.A.P."/>
            <person name="Shinohara A."/>
            <person name="Yoshida Y."/>
            <person name="Fujiwara M."/>
            <person name="Mori M."/>
            <person name="Tomita M."/>
            <person name="Arakawa K."/>
        </authorList>
    </citation>
    <scope>NUCLEOTIDE SEQUENCE [LARGE SCALE GENOMIC DNA]</scope>
</reference>
<feature type="region of interest" description="Disordered" evidence="1">
    <location>
        <begin position="142"/>
        <end position="171"/>
    </location>
</feature>
<evidence type="ECO:0000313" key="3">
    <source>
        <dbReference type="Proteomes" id="UP000499080"/>
    </source>
</evidence>
<feature type="compositionally biased region" description="Polar residues" evidence="1">
    <location>
        <begin position="142"/>
        <end position="155"/>
    </location>
</feature>
<feature type="compositionally biased region" description="Acidic residues" evidence="1">
    <location>
        <begin position="156"/>
        <end position="171"/>
    </location>
</feature>
<dbReference type="Proteomes" id="UP000499080">
    <property type="component" value="Unassembled WGS sequence"/>
</dbReference>